<feature type="region of interest" description="Disordered" evidence="1">
    <location>
        <begin position="55"/>
        <end position="93"/>
    </location>
</feature>
<keyword evidence="3" id="KW-1185">Reference proteome</keyword>
<comment type="caution">
    <text evidence="2">The sequence shown here is derived from an EMBL/GenBank/DDBJ whole genome shotgun (WGS) entry which is preliminary data.</text>
</comment>
<evidence type="ECO:0000256" key="1">
    <source>
        <dbReference type="SAM" id="MobiDB-lite"/>
    </source>
</evidence>
<name>A0A843V833_COLES</name>
<protein>
    <submittedName>
        <fullName evidence="2">Uncharacterized protein</fullName>
    </submittedName>
</protein>
<evidence type="ECO:0000313" key="2">
    <source>
        <dbReference type="EMBL" id="MQL90757.1"/>
    </source>
</evidence>
<gene>
    <name evidence="2" type="ORF">Taro_023348</name>
</gene>
<organism evidence="2 3">
    <name type="scientific">Colocasia esculenta</name>
    <name type="common">Wild taro</name>
    <name type="synonym">Arum esculentum</name>
    <dbReference type="NCBI Taxonomy" id="4460"/>
    <lineage>
        <taxon>Eukaryota</taxon>
        <taxon>Viridiplantae</taxon>
        <taxon>Streptophyta</taxon>
        <taxon>Embryophyta</taxon>
        <taxon>Tracheophyta</taxon>
        <taxon>Spermatophyta</taxon>
        <taxon>Magnoliopsida</taxon>
        <taxon>Liliopsida</taxon>
        <taxon>Araceae</taxon>
        <taxon>Aroideae</taxon>
        <taxon>Colocasieae</taxon>
        <taxon>Colocasia</taxon>
    </lineage>
</organism>
<sequence length="93" mass="10640">MYADNAHIDSEMLQGTLNVIGRLSMTPKKRLDAEVQVQEDIDGPIFDPTDTTWAERILDEDEPRDPEFKVLVKRPRESSSKGKQPKIVEDTKE</sequence>
<accession>A0A843V833</accession>
<reference evidence="2" key="1">
    <citation type="submission" date="2017-07" db="EMBL/GenBank/DDBJ databases">
        <title>Taro Niue Genome Assembly and Annotation.</title>
        <authorList>
            <person name="Atibalentja N."/>
            <person name="Keating K."/>
            <person name="Fields C.J."/>
        </authorList>
    </citation>
    <scope>NUCLEOTIDE SEQUENCE</scope>
    <source>
        <strain evidence="2">Niue_2</strain>
        <tissue evidence="2">Leaf</tissue>
    </source>
</reference>
<dbReference type="EMBL" id="NMUH01001270">
    <property type="protein sequence ID" value="MQL90757.1"/>
    <property type="molecule type" value="Genomic_DNA"/>
</dbReference>
<dbReference type="Proteomes" id="UP000652761">
    <property type="component" value="Unassembled WGS sequence"/>
</dbReference>
<evidence type="ECO:0000313" key="3">
    <source>
        <dbReference type="Proteomes" id="UP000652761"/>
    </source>
</evidence>
<dbReference type="AlphaFoldDB" id="A0A843V833"/>
<proteinExistence type="predicted"/>
<feature type="compositionally biased region" description="Basic and acidic residues" evidence="1">
    <location>
        <begin position="65"/>
        <end position="93"/>
    </location>
</feature>